<dbReference type="Proteomes" id="UP000193811">
    <property type="component" value="Unassembled WGS sequence"/>
</dbReference>
<evidence type="ECO:0000313" key="2">
    <source>
        <dbReference type="EMBL" id="CQD16054.1"/>
    </source>
</evidence>
<dbReference type="Proteomes" id="UP000182227">
    <property type="component" value="Unassembled WGS sequence"/>
</dbReference>
<dbReference type="AlphaFoldDB" id="A0A0U1DGL2"/>
<evidence type="ECO:0000313" key="3">
    <source>
        <dbReference type="EMBL" id="ORV24547.1"/>
    </source>
</evidence>
<gene>
    <name evidence="3" type="ORF">AWB98_19990</name>
    <name evidence="2" type="ORF">BN970_03396</name>
</gene>
<evidence type="ECO:0008006" key="6">
    <source>
        <dbReference type="Google" id="ProtNLM"/>
    </source>
</evidence>
<dbReference type="EMBL" id="CTEF01000002">
    <property type="protein sequence ID" value="CQD16054.1"/>
    <property type="molecule type" value="Genomic_DNA"/>
</dbReference>
<feature type="region of interest" description="Disordered" evidence="1">
    <location>
        <begin position="317"/>
        <end position="338"/>
    </location>
</feature>
<feature type="compositionally biased region" description="Polar residues" evidence="1">
    <location>
        <begin position="487"/>
        <end position="496"/>
    </location>
</feature>
<feature type="compositionally biased region" description="Basic and acidic residues" evidence="1">
    <location>
        <begin position="547"/>
        <end position="567"/>
    </location>
</feature>
<feature type="region of interest" description="Disordered" evidence="1">
    <location>
        <begin position="408"/>
        <end position="567"/>
    </location>
</feature>
<evidence type="ECO:0000256" key="1">
    <source>
        <dbReference type="SAM" id="MobiDB-lite"/>
    </source>
</evidence>
<evidence type="ECO:0000313" key="5">
    <source>
        <dbReference type="Proteomes" id="UP000193811"/>
    </source>
</evidence>
<reference evidence="2 4" key="1">
    <citation type="submission" date="2015-03" db="EMBL/GenBank/DDBJ databases">
        <authorList>
            <person name="Murphy D."/>
        </authorList>
    </citation>
    <scope>NUCLEOTIDE SEQUENCE [LARGE SCALE GENOMIC DNA]</scope>
    <source>
        <strain evidence="2 4">D16</strain>
    </source>
</reference>
<feature type="compositionally biased region" description="Low complexity" evidence="1">
    <location>
        <begin position="426"/>
        <end position="463"/>
    </location>
</feature>
<proteinExistence type="predicted"/>
<name>A0A0U1DGL2_9MYCO</name>
<feature type="compositionally biased region" description="Low complexity" evidence="1">
    <location>
        <begin position="502"/>
        <end position="539"/>
    </location>
</feature>
<evidence type="ECO:0000313" key="4">
    <source>
        <dbReference type="Proteomes" id="UP000182227"/>
    </source>
</evidence>
<dbReference type="RefSeq" id="WP_085141364.1">
    <property type="nucleotide sequence ID" value="NZ_JACKVA010000009.1"/>
</dbReference>
<organism evidence="2 4">
    <name type="scientific">Mycolicibacterium conceptionense</name>
    <dbReference type="NCBI Taxonomy" id="451644"/>
    <lineage>
        <taxon>Bacteria</taxon>
        <taxon>Bacillati</taxon>
        <taxon>Actinomycetota</taxon>
        <taxon>Actinomycetes</taxon>
        <taxon>Mycobacteriales</taxon>
        <taxon>Mycobacteriaceae</taxon>
        <taxon>Mycolicibacterium</taxon>
    </lineage>
</organism>
<feature type="compositionally biased region" description="Basic and acidic residues" evidence="1">
    <location>
        <begin position="468"/>
        <end position="483"/>
    </location>
</feature>
<protein>
    <recommendedName>
        <fullName evidence="6">PE-PPE domain-containing protein</fullName>
    </recommendedName>
</protein>
<keyword evidence="5" id="KW-1185">Reference proteome</keyword>
<feature type="compositionally biased region" description="Acidic residues" evidence="1">
    <location>
        <begin position="319"/>
        <end position="333"/>
    </location>
</feature>
<accession>A0A0U1DGL2</accession>
<dbReference type="EMBL" id="LQOP01000020">
    <property type="protein sequence ID" value="ORV24547.1"/>
    <property type="molecule type" value="Genomic_DNA"/>
</dbReference>
<reference evidence="3 5" key="2">
    <citation type="submission" date="2016-01" db="EMBL/GenBank/DDBJ databases">
        <title>The new phylogeny of the genus Mycobacterium.</title>
        <authorList>
            <person name="Tarcisio F."/>
            <person name="Conor M."/>
            <person name="Antonella G."/>
            <person name="Elisabetta G."/>
            <person name="Giulia F.S."/>
            <person name="Sara T."/>
            <person name="Anna F."/>
            <person name="Clotilde B."/>
            <person name="Roberto B."/>
            <person name="Veronica D.S."/>
            <person name="Fabio R."/>
            <person name="Monica P."/>
            <person name="Olivier J."/>
            <person name="Enrico T."/>
            <person name="Nicola S."/>
        </authorList>
    </citation>
    <scope>NUCLEOTIDE SEQUENCE [LARGE SCALE GENOMIC DNA]</scope>
    <source>
        <strain evidence="3 5">CCUG 50187</strain>
    </source>
</reference>
<sequence length="567" mass="57221" precursor="true">MAVRPLVTTGVALLSAGALVAGTPALFVPRDVTAIVAGEATAAAPQKRAVTINELKLLGLADLDPQFMSDIFFRTDGYGGHVGGSYDPYYGGDNYGLFELNVQTGGTAENPVYSPALDAKGNRLYAYLDEDGNPLVGDTAIYVKDANGNLTQVSGDEENPPTYASGDGISGEIYRNGLVGLAYYLGDLALEDVMGANVPLISDAAAFVYNNVTSYFYEGGIEETFRVVASELTGGPSGLGAQLLAAAEDLSHNWLAYTGTVAILAASGVPLAGPDLAAATSIFFFGGPVVDDGKSYNQGIDGVINYVVDRVLGAQAPDFETDPEDTGEGEEGADAASTKRSVAALASASSALPSLKNLINLNVKADEAEPVEAAVEQTPEAQKTDGIAELAAEKLGLKLANADTVKEVATQEESEVSEGATGATESAGSTDTAGADDASGAGAPAAGATGGTSSTSTHESSSTQVKKSPVDKFVDNATRDLKKAFGGSSNRNANRHSGSTGGSSTTGTSSDASGTASASSGSSSSSSSSSTGGSSSSSGSGSGDTGNGHKDKKDNKTKKADKHKSDK</sequence>
<dbReference type="GeneID" id="44297759"/>